<dbReference type="PIRSF" id="PIRSF001084">
    <property type="entry name" value="B-galactosidase"/>
    <property type="match status" value="1"/>
</dbReference>
<feature type="binding site" evidence="8">
    <location>
        <position position="153"/>
    </location>
    <ligand>
        <name>substrate</name>
    </ligand>
</feature>
<dbReference type="InterPro" id="IPR003476">
    <property type="entry name" value="Glyco_hydro_42"/>
</dbReference>
<keyword evidence="5 6" id="KW-0326">Glycosidase</keyword>
<feature type="binding site" evidence="9">
    <location>
        <position position="164"/>
    </location>
    <ligand>
        <name>Zn(2+)</name>
        <dbReference type="ChEBI" id="CHEBI:29105"/>
    </ligand>
</feature>
<dbReference type="InterPro" id="IPR013780">
    <property type="entry name" value="Glyco_hydro_b"/>
</dbReference>
<dbReference type="InterPro" id="IPR013738">
    <property type="entry name" value="Beta_galactosidase_Trimer"/>
</dbReference>
<feature type="domain" description="Beta-galactosidase trimerisation" evidence="11">
    <location>
        <begin position="399"/>
        <end position="600"/>
    </location>
</feature>
<dbReference type="Pfam" id="PF02449">
    <property type="entry name" value="Glyco_hydro_42"/>
    <property type="match status" value="1"/>
</dbReference>
<dbReference type="EMBL" id="JACHWQ010000002">
    <property type="protein sequence ID" value="MBB2975692.1"/>
    <property type="molecule type" value="Genomic_DNA"/>
</dbReference>
<evidence type="ECO:0000256" key="8">
    <source>
        <dbReference type="PIRSR" id="PIRSR001084-2"/>
    </source>
</evidence>
<dbReference type="PANTHER" id="PTHR36447">
    <property type="entry name" value="BETA-GALACTOSIDASE GANA"/>
    <property type="match status" value="1"/>
</dbReference>
<evidence type="ECO:0000256" key="5">
    <source>
        <dbReference type="ARBA" id="ARBA00023295"/>
    </source>
</evidence>
<feature type="domain" description="Glycoside hydrolase family 42 N-terminal" evidence="10">
    <location>
        <begin position="18"/>
        <end position="388"/>
    </location>
</feature>
<feature type="domain" description="Beta-galactosidase C-terminal" evidence="12">
    <location>
        <begin position="614"/>
        <end position="650"/>
    </location>
</feature>
<dbReference type="InterPro" id="IPR013529">
    <property type="entry name" value="Glyco_hydro_42_N"/>
</dbReference>
<feature type="binding site" evidence="9">
    <location>
        <position position="119"/>
    </location>
    <ligand>
        <name>Zn(2+)</name>
        <dbReference type="ChEBI" id="CHEBI:29105"/>
    </ligand>
</feature>
<dbReference type="PANTHER" id="PTHR36447:SF1">
    <property type="entry name" value="BETA-GALACTOSIDASE GANA"/>
    <property type="match status" value="1"/>
</dbReference>
<keyword evidence="9" id="KW-0862">Zinc</keyword>
<evidence type="ECO:0000256" key="2">
    <source>
        <dbReference type="ARBA" id="ARBA00005940"/>
    </source>
</evidence>
<evidence type="ECO:0000259" key="10">
    <source>
        <dbReference type="Pfam" id="PF02449"/>
    </source>
</evidence>
<dbReference type="GO" id="GO:0006012">
    <property type="term" value="P:galactose metabolic process"/>
    <property type="evidence" value="ECO:0007669"/>
    <property type="project" value="InterPro"/>
</dbReference>
<comment type="caution">
    <text evidence="13">The sequence shown here is derived from an EMBL/GenBank/DDBJ whole genome shotgun (WGS) entry which is preliminary data.</text>
</comment>
<dbReference type="CDD" id="cd03143">
    <property type="entry name" value="A4_beta-galactosidase_middle_domain"/>
    <property type="match status" value="1"/>
</dbReference>
<evidence type="ECO:0000313" key="13">
    <source>
        <dbReference type="EMBL" id="MBB2975692.1"/>
    </source>
</evidence>
<evidence type="ECO:0000259" key="11">
    <source>
        <dbReference type="Pfam" id="PF08532"/>
    </source>
</evidence>
<keyword evidence="9" id="KW-0479">Metal-binding</keyword>
<dbReference type="InterPro" id="IPR029062">
    <property type="entry name" value="Class_I_gatase-like"/>
</dbReference>
<feature type="binding site" evidence="9">
    <location>
        <position position="162"/>
    </location>
    <ligand>
        <name>Zn(2+)</name>
        <dbReference type="ChEBI" id="CHEBI:29105"/>
    </ligand>
</feature>
<evidence type="ECO:0000256" key="1">
    <source>
        <dbReference type="ARBA" id="ARBA00001412"/>
    </source>
</evidence>
<dbReference type="Pfam" id="PF08532">
    <property type="entry name" value="Glyco_hydro_42M"/>
    <property type="match status" value="1"/>
</dbReference>
<feature type="active site" description="Nucleophile" evidence="7">
    <location>
        <position position="311"/>
    </location>
</feature>
<dbReference type="GO" id="GO:0046872">
    <property type="term" value="F:metal ion binding"/>
    <property type="evidence" value="ECO:0007669"/>
    <property type="project" value="UniProtKB-KW"/>
</dbReference>
<sequence>MAAPAHTFTHDGIAFGGDYNPEQWHPSVWEEDVALMREAGVDLVAINIFGWAAVEPRSGEFTFASLDRVIELLHAAGIRVNLGTGTASPPAWLTLAHPEILPIAEDGTTRYPGGRQAWCPSSPAFRTAALSLVRAVAERFGSHPAVALWHVSNELGCHNALCYCDQSAAAFRRWLRARYNSIDALNAAWGTAFWSQTYSDWDEILPPRAALSARNPGQALDFHRFSSDELLDYYRAEAAVIRDLSDVPVTTNFMVAAHIENMDYWQWAGEMDVVANDHYLDYRLGDPRTELSFAADLSRGLALGSPWLLMEHSTGAVNWQPINFAKSPGQMLRNSLTHVARGADAVCFFQWRASLQGSEKFHSAMLPHAGTDSELWREVVELGAILSKLDEVAGSRVVADIALVFSWESWWAADAESRPSTAIGYLDQVHAVYAAFAALHMTMDVVAPGADLSEYKLVVVPGLHLVRNEEAAIINDWIADGGTALVTFFSGIVDENDRVWAGGYTGPFRDALGVAVEEFAPLAPDSRVSLDSGATGTKWSERMRVTTAEVVDAFADGPAAGSPAITRNRWGSGNAWYLSTLLEPEEYRSLALQLAAEAGVDSPVRVSGDAEGAVEVVRRRGDLASYVFAINHSNTSVQLQVSGTELITGDNNAGHNTAGHNTAGDNTVATVEVPPGAVRIIREESAS</sequence>
<evidence type="ECO:0000256" key="4">
    <source>
        <dbReference type="ARBA" id="ARBA00022801"/>
    </source>
</evidence>
<comment type="catalytic activity">
    <reaction evidence="1 6">
        <text>Hydrolysis of terminal non-reducing beta-D-galactose residues in beta-D-galactosides.</text>
        <dbReference type="EC" id="3.2.1.23"/>
    </reaction>
</comment>
<dbReference type="GO" id="GO:0009341">
    <property type="term" value="C:beta-galactosidase complex"/>
    <property type="evidence" value="ECO:0007669"/>
    <property type="project" value="InterPro"/>
</dbReference>
<comment type="similarity">
    <text evidence="2 6">Belongs to the glycosyl hydrolase 42 family.</text>
</comment>
<dbReference type="EC" id="3.2.1.23" evidence="3 6"/>
<proteinExistence type="inferred from homology"/>
<evidence type="ECO:0000313" key="14">
    <source>
        <dbReference type="Proteomes" id="UP000529310"/>
    </source>
</evidence>
<name>A0A7W4V2I7_9MICO</name>
<evidence type="ECO:0000256" key="9">
    <source>
        <dbReference type="PIRSR" id="PIRSR001084-3"/>
    </source>
</evidence>
<dbReference type="AlphaFoldDB" id="A0A7W4V2I7"/>
<gene>
    <name evidence="13" type="ORF">FHX49_001258</name>
</gene>
<evidence type="ECO:0000256" key="7">
    <source>
        <dbReference type="PIRSR" id="PIRSR001084-1"/>
    </source>
</evidence>
<dbReference type="SUPFAM" id="SSF51445">
    <property type="entry name" value="(Trans)glycosidases"/>
    <property type="match status" value="1"/>
</dbReference>
<dbReference type="GO" id="GO:0004565">
    <property type="term" value="F:beta-galactosidase activity"/>
    <property type="evidence" value="ECO:0007669"/>
    <property type="project" value="UniProtKB-EC"/>
</dbReference>
<dbReference type="RefSeq" id="WP_165139267.1">
    <property type="nucleotide sequence ID" value="NZ_CP049255.1"/>
</dbReference>
<dbReference type="Gene3D" id="3.20.20.80">
    <property type="entry name" value="Glycosidases"/>
    <property type="match status" value="1"/>
</dbReference>
<dbReference type="Proteomes" id="UP000529310">
    <property type="component" value="Unassembled WGS sequence"/>
</dbReference>
<protein>
    <recommendedName>
        <fullName evidence="3 6">Beta-galactosidase</fullName>
        <shortName evidence="6">Beta-gal</shortName>
        <ecNumber evidence="3 6">3.2.1.23</ecNumber>
    </recommendedName>
</protein>
<keyword evidence="14" id="KW-1185">Reference proteome</keyword>
<dbReference type="Pfam" id="PF08533">
    <property type="entry name" value="Glyco_hydro_42C"/>
    <property type="match status" value="1"/>
</dbReference>
<dbReference type="InterPro" id="IPR013739">
    <property type="entry name" value="Beta_galactosidase_C"/>
</dbReference>
<dbReference type="InterPro" id="IPR017853">
    <property type="entry name" value="GH"/>
</dbReference>
<dbReference type="Gene3D" id="3.40.50.880">
    <property type="match status" value="1"/>
</dbReference>
<organism evidence="13 14">
    <name type="scientific">Microbacterium endophyticum</name>
    <dbReference type="NCBI Taxonomy" id="1526412"/>
    <lineage>
        <taxon>Bacteria</taxon>
        <taxon>Bacillati</taxon>
        <taxon>Actinomycetota</taxon>
        <taxon>Actinomycetes</taxon>
        <taxon>Micrococcales</taxon>
        <taxon>Microbacteriaceae</taxon>
        <taxon>Microbacterium</taxon>
    </lineage>
</organism>
<evidence type="ECO:0000256" key="3">
    <source>
        <dbReference type="ARBA" id="ARBA00012756"/>
    </source>
</evidence>
<feature type="binding site" evidence="8">
    <location>
        <position position="115"/>
    </location>
    <ligand>
        <name>substrate</name>
    </ligand>
</feature>
<evidence type="ECO:0000259" key="12">
    <source>
        <dbReference type="Pfam" id="PF08533"/>
    </source>
</evidence>
<feature type="active site" description="Proton donor" evidence="7">
    <location>
        <position position="154"/>
    </location>
</feature>
<keyword evidence="4 6" id="KW-0378">Hydrolase</keyword>
<dbReference type="Gene3D" id="2.60.40.1180">
    <property type="entry name" value="Golgi alpha-mannosidase II"/>
    <property type="match status" value="1"/>
</dbReference>
<accession>A0A7W4V2I7</accession>
<reference evidence="13 14" key="1">
    <citation type="submission" date="2020-08" db="EMBL/GenBank/DDBJ databases">
        <title>Sequencing the genomes of 1000 actinobacteria strains.</title>
        <authorList>
            <person name="Klenk H.-P."/>
        </authorList>
    </citation>
    <scope>NUCLEOTIDE SEQUENCE [LARGE SCALE GENOMIC DNA]</scope>
    <source>
        <strain evidence="13 14">DSM 27099</strain>
    </source>
</reference>
<evidence type="ECO:0000256" key="6">
    <source>
        <dbReference type="PIRNR" id="PIRNR001084"/>
    </source>
</evidence>
<feature type="binding site" evidence="8">
    <location>
        <position position="319"/>
    </location>
    <ligand>
        <name>substrate</name>
    </ligand>
</feature>
<dbReference type="SUPFAM" id="SSF52317">
    <property type="entry name" value="Class I glutamine amidotransferase-like"/>
    <property type="match status" value="1"/>
</dbReference>